<gene>
    <name evidence="8" type="ORF">SAMN05216276_103033</name>
</gene>
<name>A0A239L2W9_9ACTN</name>
<feature type="transmembrane region" description="Helical" evidence="6">
    <location>
        <begin position="378"/>
        <end position="399"/>
    </location>
</feature>
<reference evidence="8 9" key="1">
    <citation type="submission" date="2017-06" db="EMBL/GenBank/DDBJ databases">
        <authorList>
            <person name="Kim H.J."/>
            <person name="Triplett B.A."/>
        </authorList>
    </citation>
    <scope>NUCLEOTIDE SEQUENCE [LARGE SCALE GENOMIC DNA]</scope>
    <source>
        <strain evidence="8 9">CGMCC 4.2132</strain>
    </source>
</reference>
<organism evidence="8 9">
    <name type="scientific">Streptosporangium subroseum</name>
    <dbReference type="NCBI Taxonomy" id="106412"/>
    <lineage>
        <taxon>Bacteria</taxon>
        <taxon>Bacillati</taxon>
        <taxon>Actinomycetota</taxon>
        <taxon>Actinomycetes</taxon>
        <taxon>Streptosporangiales</taxon>
        <taxon>Streptosporangiaceae</taxon>
        <taxon>Streptosporangium</taxon>
    </lineage>
</organism>
<dbReference type="Pfam" id="PF07690">
    <property type="entry name" value="MFS_1"/>
    <property type="match status" value="1"/>
</dbReference>
<dbReference type="InterPro" id="IPR044770">
    <property type="entry name" value="MFS_spinster-like"/>
</dbReference>
<dbReference type="InterPro" id="IPR036259">
    <property type="entry name" value="MFS_trans_sf"/>
</dbReference>
<keyword evidence="2" id="KW-0813">Transport</keyword>
<dbReference type="AlphaFoldDB" id="A0A239L2W9"/>
<keyword evidence="3 6" id="KW-0812">Transmembrane</keyword>
<evidence type="ECO:0000313" key="9">
    <source>
        <dbReference type="Proteomes" id="UP000198282"/>
    </source>
</evidence>
<feature type="transmembrane region" description="Helical" evidence="6">
    <location>
        <begin position="248"/>
        <end position="270"/>
    </location>
</feature>
<sequence>MVDTPTTERLKLGAPRGGMVDVTSRAPYGWAPLAVLLLVGLVDRIEFGLLSGVLPQVQAEWGFSDTVAGSIPTASALAAALVSLPAGYFADRHNRTRIIAVVVLCWALATLGSGLATGFAFFYVMRVFLSAAESVDNPAAGSLLADYYPPASRPQAYGWTRVTTYLGGIGTILGGVLAEAFGWRSAFLFMVLPGLLTALVVWRLHEPVRGQLDRMIAGATTEPATTATTAEPKPSFGRQLREILAIRTLIMVMIGLVLLTLGLAGVFYWLPSLMVRNFGIGTAAAGSLGGLVTIAGVLGGTLIGSRLGRIWHETRKGGRLLAGGGGITLGSIVLAGALTVDSIVLFCLVMLVASVLMSMAIPNLMASLADVLIASTRGLGFAVLQVSLAAGAAFGPLIVGVASDRTGSLVSAMYALIVPMVLGGLITLAARGSFERDAQRALEAARH</sequence>
<evidence type="ECO:0000256" key="1">
    <source>
        <dbReference type="ARBA" id="ARBA00004651"/>
    </source>
</evidence>
<feature type="transmembrane region" description="Helical" evidence="6">
    <location>
        <begin position="187"/>
        <end position="205"/>
    </location>
</feature>
<dbReference type="SUPFAM" id="SSF103473">
    <property type="entry name" value="MFS general substrate transporter"/>
    <property type="match status" value="1"/>
</dbReference>
<feature type="transmembrane region" description="Helical" evidence="6">
    <location>
        <begin position="343"/>
        <end position="366"/>
    </location>
</feature>
<comment type="subcellular location">
    <subcellularLocation>
        <location evidence="1">Cell membrane</location>
        <topology evidence="1">Multi-pass membrane protein</topology>
    </subcellularLocation>
</comment>
<keyword evidence="5 6" id="KW-0472">Membrane</keyword>
<dbReference type="PANTHER" id="PTHR23505:SF52">
    <property type="entry name" value="MAJOR FACILITATOR SUPERFAMILY PROTEIN"/>
    <property type="match status" value="1"/>
</dbReference>
<dbReference type="OrthoDB" id="9810492at2"/>
<dbReference type="EMBL" id="FZOD01000030">
    <property type="protein sequence ID" value="SNT24332.1"/>
    <property type="molecule type" value="Genomic_DNA"/>
</dbReference>
<evidence type="ECO:0000256" key="2">
    <source>
        <dbReference type="ARBA" id="ARBA00022448"/>
    </source>
</evidence>
<dbReference type="PANTHER" id="PTHR23505">
    <property type="entry name" value="SPINSTER"/>
    <property type="match status" value="1"/>
</dbReference>
<feature type="transmembrane region" description="Helical" evidence="6">
    <location>
        <begin position="98"/>
        <end position="124"/>
    </location>
</feature>
<dbReference type="InterPro" id="IPR011701">
    <property type="entry name" value="MFS"/>
</dbReference>
<dbReference type="InterPro" id="IPR020846">
    <property type="entry name" value="MFS_dom"/>
</dbReference>
<feature type="transmembrane region" description="Helical" evidence="6">
    <location>
        <begin position="411"/>
        <end position="430"/>
    </location>
</feature>
<keyword evidence="9" id="KW-1185">Reference proteome</keyword>
<evidence type="ECO:0000256" key="5">
    <source>
        <dbReference type="ARBA" id="ARBA00023136"/>
    </source>
</evidence>
<proteinExistence type="predicted"/>
<feature type="transmembrane region" description="Helical" evidence="6">
    <location>
        <begin position="30"/>
        <end position="54"/>
    </location>
</feature>
<evidence type="ECO:0000256" key="3">
    <source>
        <dbReference type="ARBA" id="ARBA00022692"/>
    </source>
</evidence>
<keyword evidence="4 6" id="KW-1133">Transmembrane helix</keyword>
<feature type="domain" description="Major facilitator superfamily (MFS) profile" evidence="7">
    <location>
        <begin position="32"/>
        <end position="435"/>
    </location>
</feature>
<feature type="transmembrane region" description="Helical" evidence="6">
    <location>
        <begin position="317"/>
        <end position="337"/>
    </location>
</feature>
<feature type="transmembrane region" description="Helical" evidence="6">
    <location>
        <begin position="282"/>
        <end position="305"/>
    </location>
</feature>
<evidence type="ECO:0000259" key="7">
    <source>
        <dbReference type="PROSITE" id="PS50850"/>
    </source>
</evidence>
<dbReference type="Proteomes" id="UP000198282">
    <property type="component" value="Unassembled WGS sequence"/>
</dbReference>
<dbReference type="GO" id="GO:0022857">
    <property type="term" value="F:transmembrane transporter activity"/>
    <property type="evidence" value="ECO:0007669"/>
    <property type="project" value="InterPro"/>
</dbReference>
<feature type="transmembrane region" description="Helical" evidence="6">
    <location>
        <begin position="66"/>
        <end position="86"/>
    </location>
</feature>
<dbReference type="PROSITE" id="PS50850">
    <property type="entry name" value="MFS"/>
    <property type="match status" value="1"/>
</dbReference>
<evidence type="ECO:0000256" key="6">
    <source>
        <dbReference type="SAM" id="Phobius"/>
    </source>
</evidence>
<dbReference type="Gene3D" id="1.20.1250.20">
    <property type="entry name" value="MFS general substrate transporter like domains"/>
    <property type="match status" value="1"/>
</dbReference>
<protein>
    <submittedName>
        <fullName evidence="8">Predicted arabinose efflux permease, MFS family</fullName>
    </submittedName>
</protein>
<dbReference type="GO" id="GO:0005886">
    <property type="term" value="C:plasma membrane"/>
    <property type="evidence" value="ECO:0007669"/>
    <property type="project" value="UniProtKB-SubCell"/>
</dbReference>
<accession>A0A239L2W9</accession>
<evidence type="ECO:0000256" key="4">
    <source>
        <dbReference type="ARBA" id="ARBA00022989"/>
    </source>
</evidence>
<evidence type="ECO:0000313" key="8">
    <source>
        <dbReference type="EMBL" id="SNT24332.1"/>
    </source>
</evidence>